<evidence type="ECO:0000256" key="6">
    <source>
        <dbReference type="ARBA" id="ARBA00023049"/>
    </source>
</evidence>
<comment type="cofactor">
    <cofactor evidence="1">
        <name>Zn(2+)</name>
        <dbReference type="ChEBI" id="CHEBI:29105"/>
    </cofactor>
</comment>
<dbReference type="EMBL" id="BSDO01000008">
    <property type="protein sequence ID" value="GLI24571.1"/>
    <property type="molecule type" value="Genomic_DNA"/>
</dbReference>
<proteinExistence type="predicted"/>
<organism evidence="8 10">
    <name type="scientific">Xanthobacter flavus</name>
    <dbReference type="NCBI Taxonomy" id="281"/>
    <lineage>
        <taxon>Bacteria</taxon>
        <taxon>Pseudomonadati</taxon>
        <taxon>Pseudomonadota</taxon>
        <taxon>Alphaproteobacteria</taxon>
        <taxon>Hyphomicrobiales</taxon>
        <taxon>Xanthobacteraceae</taxon>
        <taxon>Xanthobacter</taxon>
    </lineage>
</organism>
<dbReference type="Pfam" id="PF01435">
    <property type="entry name" value="Peptidase_M48"/>
    <property type="match status" value="1"/>
</dbReference>
<dbReference type="AlphaFoldDB" id="A0A9W6FLN8"/>
<dbReference type="GO" id="GO:0016020">
    <property type="term" value="C:membrane"/>
    <property type="evidence" value="ECO:0007669"/>
    <property type="project" value="TreeGrafter"/>
</dbReference>
<dbReference type="CDD" id="cd07324">
    <property type="entry name" value="M48C_Oma1-like"/>
    <property type="match status" value="1"/>
</dbReference>
<reference evidence="8" key="1">
    <citation type="submission" date="2022-12" db="EMBL/GenBank/DDBJ databases">
        <title>Reference genome sequencing for broad-spectrum identification of bacterial and archaeal isolates by mass spectrometry.</title>
        <authorList>
            <person name="Sekiguchi Y."/>
            <person name="Tourlousse D.M."/>
        </authorList>
    </citation>
    <scope>NUCLEOTIDE SEQUENCE</scope>
    <source>
        <strain evidence="8">301</strain>
    </source>
</reference>
<evidence type="ECO:0000313" key="11">
    <source>
        <dbReference type="Proteomes" id="UP001245370"/>
    </source>
</evidence>
<dbReference type="GO" id="GO:0046872">
    <property type="term" value="F:metal ion binding"/>
    <property type="evidence" value="ECO:0007669"/>
    <property type="project" value="UniProtKB-KW"/>
</dbReference>
<dbReference type="Gene3D" id="3.30.2010.10">
    <property type="entry name" value="Metalloproteases ('zincins'), catalytic domain"/>
    <property type="match status" value="1"/>
</dbReference>
<evidence type="ECO:0000256" key="3">
    <source>
        <dbReference type="ARBA" id="ARBA00022723"/>
    </source>
</evidence>
<evidence type="ECO:0000313" key="8">
    <source>
        <dbReference type="EMBL" id="GLI24571.1"/>
    </source>
</evidence>
<dbReference type="Proteomes" id="UP001245370">
    <property type="component" value="Unassembled WGS sequence"/>
</dbReference>
<keyword evidence="3" id="KW-0479">Metal-binding</keyword>
<evidence type="ECO:0000259" key="7">
    <source>
        <dbReference type="Pfam" id="PF01435"/>
    </source>
</evidence>
<keyword evidence="4" id="KW-0378">Hydrolase</keyword>
<keyword evidence="2 9" id="KW-0645">Protease</keyword>
<evidence type="ECO:0000256" key="2">
    <source>
        <dbReference type="ARBA" id="ARBA00022670"/>
    </source>
</evidence>
<feature type="domain" description="Peptidase M48" evidence="7">
    <location>
        <begin position="97"/>
        <end position="278"/>
    </location>
</feature>
<keyword evidence="11" id="KW-1185">Reference proteome</keyword>
<protein>
    <submittedName>
        <fullName evidence="8">Metalloprotease</fullName>
    </submittedName>
    <submittedName>
        <fullName evidence="9">Zn-dependent protease</fullName>
    </submittedName>
</protein>
<evidence type="ECO:0000256" key="5">
    <source>
        <dbReference type="ARBA" id="ARBA00022833"/>
    </source>
</evidence>
<dbReference type="PANTHER" id="PTHR22726:SF1">
    <property type="entry name" value="METALLOENDOPEPTIDASE OMA1, MITOCHONDRIAL"/>
    <property type="match status" value="1"/>
</dbReference>
<reference evidence="9 11" key="2">
    <citation type="submission" date="2023-07" db="EMBL/GenBank/DDBJ databases">
        <title>Genomic Encyclopedia of Type Strains, Phase IV (KMG-IV): sequencing the most valuable type-strain genomes for metagenomic binning, comparative biology and taxonomic classification.</title>
        <authorList>
            <person name="Goeker M."/>
        </authorList>
    </citation>
    <scope>NUCLEOTIDE SEQUENCE [LARGE SCALE GENOMIC DNA]</scope>
    <source>
        <strain evidence="9 11">DSM 338</strain>
    </source>
</reference>
<evidence type="ECO:0000256" key="1">
    <source>
        <dbReference type="ARBA" id="ARBA00001947"/>
    </source>
</evidence>
<dbReference type="GeneID" id="95765021"/>
<dbReference type="EMBL" id="JAVDPY010000008">
    <property type="protein sequence ID" value="MDR6335750.1"/>
    <property type="molecule type" value="Genomic_DNA"/>
</dbReference>
<dbReference type="InterPro" id="IPR001915">
    <property type="entry name" value="Peptidase_M48"/>
</dbReference>
<dbReference type="InterPro" id="IPR051156">
    <property type="entry name" value="Mito/Outer_Membr_Metalloprot"/>
</dbReference>
<evidence type="ECO:0000256" key="4">
    <source>
        <dbReference type="ARBA" id="ARBA00022801"/>
    </source>
</evidence>
<evidence type="ECO:0000313" key="10">
    <source>
        <dbReference type="Proteomes" id="UP001144397"/>
    </source>
</evidence>
<name>A0A9W6FLN8_XANFL</name>
<gene>
    <name evidence="9" type="ORF">GGQ86_004246</name>
    <name evidence="8" type="ORF">XFLAVUS301_42450</name>
</gene>
<dbReference type="Proteomes" id="UP001144397">
    <property type="component" value="Unassembled WGS sequence"/>
</dbReference>
<evidence type="ECO:0000313" key="9">
    <source>
        <dbReference type="EMBL" id="MDR6335750.1"/>
    </source>
</evidence>
<dbReference type="RefSeq" id="WP_229646017.1">
    <property type="nucleotide sequence ID" value="NZ_BSDO01000008.1"/>
</dbReference>
<accession>A0A9W6FLN8</accession>
<dbReference type="GO" id="GO:0051603">
    <property type="term" value="P:proteolysis involved in protein catabolic process"/>
    <property type="evidence" value="ECO:0007669"/>
    <property type="project" value="TreeGrafter"/>
</dbReference>
<dbReference type="PANTHER" id="PTHR22726">
    <property type="entry name" value="METALLOENDOPEPTIDASE OMA1"/>
    <property type="match status" value="1"/>
</dbReference>
<dbReference type="GO" id="GO:0004222">
    <property type="term" value="F:metalloendopeptidase activity"/>
    <property type="evidence" value="ECO:0007669"/>
    <property type="project" value="InterPro"/>
</dbReference>
<sequence length="516" mass="55820">MREALRGQGAARRVRAEAPARALARRSGLRALLACAAVAFPLWLTGCAGIDLDQVSVPLASTSPASEFADMSPSQRREHEKLVASYGGAYDDPELKALIQKVVERLVAASERPDLKYRVTVLNSPAINAFALPDGSLYVTRGLLALANDTSELSSVLAHEMAHVIARHATIREDQVKQAVLVSRVISDVVNDPDLGALAMQKSRRTLASFNRGQELEADAIGVGIAARAGFDPYGASRFLTDMGRFSEMKSTAFSGSSSTTPDMDFLSSHPATPERISIAIANARQYAPAAGPSDGERDRSAYFNVINGMVFGDDPKEGFVRGRKFLHPKLGFTFTAPEGFSLENTSQAVLGATQTGREALRLDAVRIPADQSLAQYLSSGWIDGVEINTVESLTVNGFSAATAVARGDQWSFRMFAIRFGSDVYRLIFAARELTPELDKQFRAAADTFRRVSSGEADTVKPLRVRIVQVGLGDNVEKIAGKMQVPDRPVERFLILNGLDANARLKYGEKVKIIAD</sequence>
<keyword evidence="5" id="KW-0862">Zinc</keyword>
<keyword evidence="6 8" id="KW-0482">Metalloprotease</keyword>
<comment type="caution">
    <text evidence="8">The sequence shown here is derived from an EMBL/GenBank/DDBJ whole genome shotgun (WGS) entry which is preliminary data.</text>
</comment>